<dbReference type="PANTHER" id="PTHR47751">
    <property type="entry name" value="SUPERFAMILY HYDROLASE, PUTATIVE (AFU_ORTHOLOGUE AFUA_2G16580)-RELATED"/>
    <property type="match status" value="1"/>
</dbReference>
<accession>A0A7Z8YCF3</accession>
<dbReference type="InterPro" id="IPR051411">
    <property type="entry name" value="Polyketide_trans_af380"/>
</dbReference>
<comment type="caution">
    <text evidence="1">The sequence shown here is derived from an EMBL/GenBank/DDBJ whole genome shotgun (WGS) entry which is preliminary data.</text>
</comment>
<evidence type="ECO:0000313" key="1">
    <source>
        <dbReference type="EMBL" id="VDG81435.1"/>
    </source>
</evidence>
<evidence type="ECO:0000313" key="2">
    <source>
        <dbReference type="Proteomes" id="UP000276733"/>
    </source>
</evidence>
<dbReference type="Gene3D" id="1.10.10.800">
    <property type="match status" value="1"/>
</dbReference>
<reference evidence="1 2" key="1">
    <citation type="submission" date="2018-11" db="EMBL/GenBank/DDBJ databases">
        <authorList>
            <consortium name="Pathogen Informatics"/>
        </authorList>
    </citation>
    <scope>NUCLEOTIDE SEQUENCE [LARGE SCALE GENOMIC DNA]</scope>
    <source>
        <strain evidence="1 2">NCTC11458</strain>
    </source>
</reference>
<gene>
    <name evidence="1" type="ORF">NCTC11458_00722</name>
</gene>
<dbReference type="InterPro" id="IPR029058">
    <property type="entry name" value="AB_hydrolase_fold"/>
</dbReference>
<organism evidence="1 2">
    <name type="scientific">Capnocytophaga ochracea</name>
    <dbReference type="NCBI Taxonomy" id="1018"/>
    <lineage>
        <taxon>Bacteria</taxon>
        <taxon>Pseudomonadati</taxon>
        <taxon>Bacteroidota</taxon>
        <taxon>Flavobacteriia</taxon>
        <taxon>Flavobacteriales</taxon>
        <taxon>Flavobacteriaceae</taxon>
        <taxon>Capnocytophaga</taxon>
    </lineage>
</organism>
<dbReference type="SUPFAM" id="SSF53474">
    <property type="entry name" value="alpha/beta-Hydrolases"/>
    <property type="match status" value="1"/>
</dbReference>
<dbReference type="AlphaFoldDB" id="A0A7Z8YCF3"/>
<dbReference type="PANTHER" id="PTHR47751:SF1">
    <property type="entry name" value="SUPERFAMILY HYDROLASE, PUTATIVE (AFU_ORTHOLOGUE AFUA_2G16580)-RELATED"/>
    <property type="match status" value="1"/>
</dbReference>
<protein>
    <submittedName>
        <fullName evidence="1">Uncharacterized conserved protein</fullName>
    </submittedName>
</protein>
<dbReference type="EMBL" id="UYIQ01000001">
    <property type="protein sequence ID" value="VDG81435.1"/>
    <property type="molecule type" value="Genomic_DNA"/>
</dbReference>
<sequence length="164" mass="18953">MSRVFSKGYFDANTPEMRLEMKRSLNAIRWKDAETGTPTPGYPMPDEPSDKVPEFLNDYIEFYKTPRGFHERSVSNHVWTATTLLSFMNFPLLAYANEIEVPTLMIAGEKAHSRYMSEDAYKLIGTEKKELLIVPNARHTDFYDNQAGVIPFDKLEAFFIENLQ</sequence>
<dbReference type="Proteomes" id="UP000276733">
    <property type="component" value="Unassembled WGS sequence"/>
</dbReference>
<proteinExistence type="predicted"/>
<name>A0A7Z8YCF3_CAPOC</name>